<dbReference type="GO" id="GO:0016503">
    <property type="term" value="F:pheromone receptor activity"/>
    <property type="evidence" value="ECO:0007669"/>
    <property type="project" value="InterPro"/>
</dbReference>
<evidence type="ECO:0000256" key="11">
    <source>
        <dbReference type="RuleBase" id="RU364061"/>
    </source>
</evidence>
<evidence type="ECO:0000256" key="5">
    <source>
        <dbReference type="ARBA" id="ARBA00022692"/>
    </source>
</evidence>
<reference evidence="12" key="1">
    <citation type="submission" date="2025-08" db="UniProtKB">
        <authorList>
            <consortium name="Ensembl"/>
        </authorList>
    </citation>
    <scope>IDENTIFICATION</scope>
</reference>
<feature type="transmembrane region" description="Helical" evidence="11">
    <location>
        <begin position="86"/>
        <end position="110"/>
    </location>
</feature>
<evidence type="ECO:0000256" key="1">
    <source>
        <dbReference type="ARBA" id="ARBA00004651"/>
    </source>
</evidence>
<feature type="transmembrane region" description="Helical" evidence="11">
    <location>
        <begin position="12"/>
        <end position="34"/>
    </location>
</feature>
<proteinExistence type="inferred from homology"/>
<keyword evidence="6 11" id="KW-1133">Transmembrane helix</keyword>
<keyword evidence="13" id="KW-1185">Reference proteome</keyword>
<reference evidence="12" key="2">
    <citation type="submission" date="2025-09" db="UniProtKB">
        <authorList>
            <consortium name="Ensembl"/>
        </authorList>
    </citation>
    <scope>IDENTIFICATION</scope>
</reference>
<dbReference type="Proteomes" id="UP000694564">
    <property type="component" value="Chromosome 19"/>
</dbReference>
<keyword evidence="8 11" id="KW-0472">Membrane</keyword>
<organism evidence="12 13">
    <name type="scientific">Sciurus vulgaris</name>
    <name type="common">Eurasian red squirrel</name>
    <dbReference type="NCBI Taxonomy" id="55149"/>
    <lineage>
        <taxon>Eukaryota</taxon>
        <taxon>Metazoa</taxon>
        <taxon>Chordata</taxon>
        <taxon>Craniata</taxon>
        <taxon>Vertebrata</taxon>
        <taxon>Euteleostomi</taxon>
        <taxon>Mammalia</taxon>
        <taxon>Eutheria</taxon>
        <taxon>Euarchontoglires</taxon>
        <taxon>Glires</taxon>
        <taxon>Rodentia</taxon>
        <taxon>Sciuromorpha</taxon>
        <taxon>Sciuridae</taxon>
        <taxon>Sciurinae</taxon>
        <taxon>Sciurini</taxon>
        <taxon>Sciurus</taxon>
    </lineage>
</organism>
<feature type="transmembrane region" description="Helical" evidence="11">
    <location>
        <begin position="55"/>
        <end position="74"/>
    </location>
</feature>
<evidence type="ECO:0000256" key="4">
    <source>
        <dbReference type="ARBA" id="ARBA00022507"/>
    </source>
</evidence>
<keyword evidence="10 11" id="KW-0807">Transducer</keyword>
<dbReference type="AlphaFoldDB" id="A0A8D2CZJ0"/>
<dbReference type="GO" id="GO:0019236">
    <property type="term" value="P:response to pheromone"/>
    <property type="evidence" value="ECO:0007669"/>
    <property type="project" value="UniProtKB-KW"/>
</dbReference>
<evidence type="ECO:0000313" key="12">
    <source>
        <dbReference type="Ensembl" id="ENSSVLP00005017020.1"/>
    </source>
</evidence>
<evidence type="ECO:0000256" key="2">
    <source>
        <dbReference type="ARBA" id="ARBA00010663"/>
    </source>
</evidence>
<sequence>MVKKINQLYNFIIIRNTFFSEVGLVISTNTNLLLFHKFTFLPQHRFKPTDLTIGLLALIHLEILIYGAYSYRYFCDFWNDIKCKSFIYLCRFLRGFSICATCLLSVLQAISLSPRSAFLAKFKYKSPHQSLCFLIFLWIFYMSLSAPFSYSSTAILNMTSHGLICNIESRITFPMSYFTRHLFSALGIFRDVILVGLMVLSSGYMVTLLCRDKRHLQHLQSINLFFMLMHCLDCFFSSSRTMWNNEQVSVFCPTKYVQHC</sequence>
<dbReference type="PANTHER" id="PTHR24062">
    <property type="entry name" value="VOMERONASAL TYPE-1 RECEPTOR"/>
    <property type="match status" value="1"/>
</dbReference>
<accession>A0A8D2CZJ0</accession>
<name>A0A8D2CZJ0_SCIVU</name>
<evidence type="ECO:0000256" key="6">
    <source>
        <dbReference type="ARBA" id="ARBA00022989"/>
    </source>
</evidence>
<evidence type="ECO:0000256" key="7">
    <source>
        <dbReference type="ARBA" id="ARBA00023040"/>
    </source>
</evidence>
<keyword evidence="9 11" id="KW-0675">Receptor</keyword>
<evidence type="ECO:0000256" key="10">
    <source>
        <dbReference type="ARBA" id="ARBA00023224"/>
    </source>
</evidence>
<evidence type="ECO:0000256" key="3">
    <source>
        <dbReference type="ARBA" id="ARBA00022475"/>
    </source>
</evidence>
<keyword evidence="5 11" id="KW-0812">Transmembrane</keyword>
<evidence type="ECO:0000256" key="9">
    <source>
        <dbReference type="ARBA" id="ARBA00023170"/>
    </source>
</evidence>
<comment type="similarity">
    <text evidence="2 11">Belongs to the G-protein coupled receptor 1 family.</text>
</comment>
<comment type="subcellular location">
    <subcellularLocation>
        <location evidence="1 11">Cell membrane</location>
        <topology evidence="1 11">Multi-pass membrane protein</topology>
    </subcellularLocation>
</comment>
<feature type="transmembrane region" description="Helical" evidence="11">
    <location>
        <begin position="131"/>
        <end position="150"/>
    </location>
</feature>
<dbReference type="GO" id="GO:0005886">
    <property type="term" value="C:plasma membrane"/>
    <property type="evidence" value="ECO:0007669"/>
    <property type="project" value="UniProtKB-SubCell"/>
</dbReference>
<keyword evidence="4 11" id="KW-0589">Pheromone response</keyword>
<evidence type="ECO:0000256" key="8">
    <source>
        <dbReference type="ARBA" id="ARBA00023136"/>
    </source>
</evidence>
<protein>
    <recommendedName>
        <fullName evidence="11">Vomeronasal type-1 receptor</fullName>
    </recommendedName>
</protein>
<dbReference type="Pfam" id="PF03402">
    <property type="entry name" value="V1R"/>
    <property type="match status" value="1"/>
</dbReference>
<dbReference type="Ensembl" id="ENSSVLT00005018922.1">
    <property type="protein sequence ID" value="ENSSVLP00005017020.1"/>
    <property type="gene ID" value="ENSSVLG00005013547.1"/>
</dbReference>
<evidence type="ECO:0000313" key="13">
    <source>
        <dbReference type="Proteomes" id="UP000694564"/>
    </source>
</evidence>
<keyword evidence="3 11" id="KW-1003">Cell membrane</keyword>
<keyword evidence="7 11" id="KW-0297">G-protein coupled receptor</keyword>
<dbReference type="GeneTree" id="ENSGT01030000234553"/>
<dbReference type="PRINTS" id="PR01534">
    <property type="entry name" value="VOMERONASL1R"/>
</dbReference>
<feature type="transmembrane region" description="Helical" evidence="11">
    <location>
        <begin position="192"/>
        <end position="210"/>
    </location>
</feature>
<dbReference type="InterPro" id="IPR004072">
    <property type="entry name" value="Vmron_rcpt_1"/>
</dbReference>